<feature type="region of interest" description="Disordered" evidence="1">
    <location>
        <begin position="163"/>
        <end position="183"/>
    </location>
</feature>
<feature type="region of interest" description="Disordered" evidence="1">
    <location>
        <begin position="271"/>
        <end position="305"/>
    </location>
</feature>
<evidence type="ECO:0000259" key="2">
    <source>
        <dbReference type="Pfam" id="PF09133"/>
    </source>
</evidence>
<accession>A0AAD4R0D5</accession>
<feature type="compositionally biased region" description="Basic and acidic residues" evidence="1">
    <location>
        <begin position="352"/>
        <end position="383"/>
    </location>
</feature>
<dbReference type="AlphaFoldDB" id="A0AAD4R0D5"/>
<evidence type="ECO:0000256" key="1">
    <source>
        <dbReference type="SAM" id="MobiDB-lite"/>
    </source>
</evidence>
<dbReference type="PANTHER" id="PTHR16124:SF3">
    <property type="entry name" value="MIS18-BINDING PROTEIN 1"/>
    <property type="match status" value="1"/>
</dbReference>
<feature type="domain" description="SANTA" evidence="2">
    <location>
        <begin position="17"/>
        <end position="113"/>
    </location>
</feature>
<organism evidence="3 4">
    <name type="scientific">Ditylenchus destructor</name>
    <dbReference type="NCBI Taxonomy" id="166010"/>
    <lineage>
        <taxon>Eukaryota</taxon>
        <taxon>Metazoa</taxon>
        <taxon>Ecdysozoa</taxon>
        <taxon>Nematoda</taxon>
        <taxon>Chromadorea</taxon>
        <taxon>Rhabditida</taxon>
        <taxon>Tylenchina</taxon>
        <taxon>Tylenchomorpha</taxon>
        <taxon>Sphaerularioidea</taxon>
        <taxon>Anguinidae</taxon>
        <taxon>Anguininae</taxon>
        <taxon>Ditylenchus</taxon>
    </lineage>
</organism>
<dbReference type="Pfam" id="PF09133">
    <property type="entry name" value="SANTA"/>
    <property type="match status" value="1"/>
</dbReference>
<comment type="caution">
    <text evidence="3">The sequence shown here is derived from an EMBL/GenBank/DDBJ whole genome shotgun (WGS) entry which is preliminary data.</text>
</comment>
<keyword evidence="4" id="KW-1185">Reference proteome</keyword>
<name>A0AAD4R0D5_9BILA</name>
<evidence type="ECO:0000313" key="4">
    <source>
        <dbReference type="Proteomes" id="UP001201812"/>
    </source>
</evidence>
<dbReference type="EMBL" id="JAKKPZ010000041">
    <property type="protein sequence ID" value="KAI1707367.1"/>
    <property type="molecule type" value="Genomic_DNA"/>
</dbReference>
<dbReference type="InterPro" id="IPR039110">
    <property type="entry name" value="KNL2-like"/>
</dbReference>
<protein>
    <submittedName>
        <fullName evidence="3">SANTA (SANT associated) domain-containing protein</fullName>
    </submittedName>
</protein>
<gene>
    <name evidence="3" type="ORF">DdX_12464</name>
</gene>
<reference evidence="3" key="1">
    <citation type="submission" date="2022-01" db="EMBL/GenBank/DDBJ databases">
        <title>Genome Sequence Resource for Two Populations of Ditylenchus destructor, the Migratory Endoparasitic Phytonematode.</title>
        <authorList>
            <person name="Zhang H."/>
            <person name="Lin R."/>
            <person name="Xie B."/>
        </authorList>
    </citation>
    <scope>NUCLEOTIDE SEQUENCE</scope>
    <source>
        <strain evidence="3">BazhouSP</strain>
    </source>
</reference>
<dbReference type="PANTHER" id="PTHR16124">
    <property type="entry name" value="MIS18-BINDING PROTEIN 1"/>
    <property type="match status" value="1"/>
</dbReference>
<dbReference type="InterPro" id="IPR015216">
    <property type="entry name" value="SANTA"/>
</dbReference>
<dbReference type="GO" id="GO:0000775">
    <property type="term" value="C:chromosome, centromeric region"/>
    <property type="evidence" value="ECO:0007669"/>
    <property type="project" value="TreeGrafter"/>
</dbReference>
<proteinExistence type="predicted"/>
<sequence>MLCTRPGPSGTQRPPTELKYWIFRFVEYSPNQVCVQGYVTQRTEQMMGQHLPYLLKCVTSCSIAKRICARHLVTTKGREYVLKGTLDVDQALLFSYSEGIIEAFKCGFPEDWRHQLQREYNRLYPIKNDLPNFSINNSMFSEQHSTNNTHDSTQHFFEAIEQSKPKRSSLMARQPSPQPSPLNTVARMAQKDVQLASGDSGNLRVSRRSGRVLKQPLQSWTGERIVYDVDGNPVAAHAPTTKAPSKPDVDERLAAICDGLGVNRLEPSKQAHRLSLNSLPDDKKKRRSSGKVALRSNKRRKKLVDYSSSDADSYLEFVDQVPLSPSPSRTQRIRRAKKLLDYIAQNPKKKTKPIEKPKTPNVKKEKAPSKQTKKKEQCGRKSWTEEQKKYLKVKFCIGCR</sequence>
<feature type="region of interest" description="Disordered" evidence="1">
    <location>
        <begin position="345"/>
        <end position="383"/>
    </location>
</feature>
<dbReference type="Proteomes" id="UP001201812">
    <property type="component" value="Unassembled WGS sequence"/>
</dbReference>
<evidence type="ECO:0000313" key="3">
    <source>
        <dbReference type="EMBL" id="KAI1707367.1"/>
    </source>
</evidence>